<evidence type="ECO:0000313" key="1">
    <source>
        <dbReference type="EMBL" id="KIO00574.1"/>
    </source>
</evidence>
<dbReference type="OrthoDB" id="3269417at2759"/>
<dbReference type="Proteomes" id="UP000054217">
    <property type="component" value="Unassembled WGS sequence"/>
</dbReference>
<protein>
    <submittedName>
        <fullName evidence="1">Uncharacterized protein</fullName>
    </submittedName>
</protein>
<organism evidence="1 2">
    <name type="scientific">Pisolithus tinctorius Marx 270</name>
    <dbReference type="NCBI Taxonomy" id="870435"/>
    <lineage>
        <taxon>Eukaryota</taxon>
        <taxon>Fungi</taxon>
        <taxon>Dikarya</taxon>
        <taxon>Basidiomycota</taxon>
        <taxon>Agaricomycotina</taxon>
        <taxon>Agaricomycetes</taxon>
        <taxon>Agaricomycetidae</taxon>
        <taxon>Boletales</taxon>
        <taxon>Sclerodermatineae</taxon>
        <taxon>Pisolithaceae</taxon>
        <taxon>Pisolithus</taxon>
    </lineage>
</organism>
<dbReference type="InParanoid" id="A0A0C3NZL5"/>
<keyword evidence="2" id="KW-1185">Reference proteome</keyword>
<evidence type="ECO:0000313" key="2">
    <source>
        <dbReference type="Proteomes" id="UP000054217"/>
    </source>
</evidence>
<dbReference type="AlphaFoldDB" id="A0A0C3NZL5"/>
<dbReference type="EMBL" id="KN831995">
    <property type="protein sequence ID" value="KIO00574.1"/>
    <property type="molecule type" value="Genomic_DNA"/>
</dbReference>
<sequence>FPHNISDVCQQAAQNFEDILQCAIPVFEGLFPSEHDRVVCTLLFRLAHWHALAKLRLHSEDSLHQLDKTTRLHGHQLCKFRDFTCTAFMTMELPLEVAAWHWRKDSKPNLTSNTTSSMTSAQLKTFNLATYKFHALGDYVNTICTFGTTDLYTTQIISYIIVFHDR</sequence>
<feature type="non-terminal residue" evidence="1">
    <location>
        <position position="1"/>
    </location>
</feature>
<reference evidence="2" key="2">
    <citation type="submission" date="2015-01" db="EMBL/GenBank/DDBJ databases">
        <title>Evolutionary Origins and Diversification of the Mycorrhizal Mutualists.</title>
        <authorList>
            <consortium name="DOE Joint Genome Institute"/>
            <consortium name="Mycorrhizal Genomics Consortium"/>
            <person name="Kohler A."/>
            <person name="Kuo A."/>
            <person name="Nagy L.G."/>
            <person name="Floudas D."/>
            <person name="Copeland A."/>
            <person name="Barry K.W."/>
            <person name="Cichocki N."/>
            <person name="Veneault-Fourrey C."/>
            <person name="LaButti K."/>
            <person name="Lindquist E.A."/>
            <person name="Lipzen A."/>
            <person name="Lundell T."/>
            <person name="Morin E."/>
            <person name="Murat C."/>
            <person name="Riley R."/>
            <person name="Ohm R."/>
            <person name="Sun H."/>
            <person name="Tunlid A."/>
            <person name="Henrissat B."/>
            <person name="Grigoriev I.V."/>
            <person name="Hibbett D.S."/>
            <person name="Martin F."/>
        </authorList>
    </citation>
    <scope>NUCLEOTIDE SEQUENCE [LARGE SCALE GENOMIC DNA]</scope>
    <source>
        <strain evidence="2">Marx 270</strain>
    </source>
</reference>
<dbReference type="HOGENOM" id="CLU_101491_1_0_1"/>
<reference evidence="1 2" key="1">
    <citation type="submission" date="2014-04" db="EMBL/GenBank/DDBJ databases">
        <authorList>
            <consortium name="DOE Joint Genome Institute"/>
            <person name="Kuo A."/>
            <person name="Kohler A."/>
            <person name="Costa M.D."/>
            <person name="Nagy L.G."/>
            <person name="Floudas D."/>
            <person name="Copeland A."/>
            <person name="Barry K.W."/>
            <person name="Cichocki N."/>
            <person name="Veneault-Fourrey C."/>
            <person name="LaButti K."/>
            <person name="Lindquist E.A."/>
            <person name="Lipzen A."/>
            <person name="Lundell T."/>
            <person name="Morin E."/>
            <person name="Murat C."/>
            <person name="Sun H."/>
            <person name="Tunlid A."/>
            <person name="Henrissat B."/>
            <person name="Grigoriev I.V."/>
            <person name="Hibbett D.S."/>
            <person name="Martin F."/>
            <person name="Nordberg H.P."/>
            <person name="Cantor M.N."/>
            <person name="Hua S.X."/>
        </authorList>
    </citation>
    <scope>NUCLEOTIDE SEQUENCE [LARGE SCALE GENOMIC DNA]</scope>
    <source>
        <strain evidence="1 2">Marx 270</strain>
    </source>
</reference>
<proteinExistence type="predicted"/>
<accession>A0A0C3NZL5</accession>
<gene>
    <name evidence="1" type="ORF">M404DRAFT_152432</name>
</gene>
<dbReference type="STRING" id="870435.A0A0C3NZL5"/>
<name>A0A0C3NZL5_PISTI</name>